<comment type="caution">
    <text evidence="1">The sequence shown here is derived from an EMBL/GenBank/DDBJ whole genome shotgun (WGS) entry which is preliminary data.</text>
</comment>
<accession>J6HBR2</accession>
<sequence length="82" mass="9565">MIDEIDIKPTCQEDFRDWIVDNWEAVEDEIAKSIDKVAHEYSENGENFLIDDSVDSDNLMQEISNNIKKGLLNVIDTYEEKQ</sequence>
<dbReference type="AlphaFoldDB" id="J6HBR2"/>
<organism evidence="1 2">
    <name type="scientific">Peptoanaerobacter stomatis</name>
    <dbReference type="NCBI Taxonomy" id="796937"/>
    <lineage>
        <taxon>Bacteria</taxon>
        <taxon>Bacillati</taxon>
        <taxon>Bacillota</taxon>
        <taxon>Clostridia</taxon>
        <taxon>Peptostreptococcales</taxon>
        <taxon>Filifactoraceae</taxon>
        <taxon>Peptoanaerobacter</taxon>
    </lineage>
</organism>
<dbReference type="EMBL" id="ALNK01000021">
    <property type="protein sequence ID" value="EJU22560.1"/>
    <property type="molecule type" value="Genomic_DNA"/>
</dbReference>
<protein>
    <submittedName>
        <fullName evidence="1">Uncharacterized protein</fullName>
    </submittedName>
</protein>
<dbReference type="RefSeq" id="WP_009531014.1">
    <property type="nucleotide sequence ID" value="NZ_ALNK01000021.1"/>
</dbReference>
<gene>
    <name evidence="1" type="ORF">HMPREF1143_1737</name>
</gene>
<reference evidence="1 2" key="1">
    <citation type="submission" date="2012-07" db="EMBL/GenBank/DDBJ databases">
        <authorList>
            <person name="Durkin A.S."/>
            <person name="McCorrison J."/>
            <person name="Torralba M."/>
            <person name="Gillis M."/>
            <person name="Methe B."/>
            <person name="Sutton G."/>
            <person name="Nelson K.E."/>
        </authorList>
    </citation>
    <scope>NUCLEOTIDE SEQUENCE [LARGE SCALE GENOMIC DNA]</scope>
    <source>
        <strain evidence="1 2">OBRC8</strain>
    </source>
</reference>
<name>J6HBR2_9FIRM</name>
<dbReference type="Proteomes" id="UP000005244">
    <property type="component" value="Unassembled WGS sequence"/>
</dbReference>
<evidence type="ECO:0000313" key="1">
    <source>
        <dbReference type="EMBL" id="EJU22560.1"/>
    </source>
</evidence>
<keyword evidence="2" id="KW-1185">Reference proteome</keyword>
<evidence type="ECO:0000313" key="2">
    <source>
        <dbReference type="Proteomes" id="UP000005244"/>
    </source>
</evidence>
<proteinExistence type="predicted"/>